<accession>A0A544TAR2</accession>
<feature type="chain" id="PRO_5038399446" description="DUF3221 domain-containing protein" evidence="1">
    <location>
        <begin position="20"/>
        <end position="128"/>
    </location>
</feature>
<keyword evidence="3" id="KW-1185">Reference proteome</keyword>
<dbReference type="Proteomes" id="UP000317316">
    <property type="component" value="Unassembled WGS sequence"/>
</dbReference>
<organism evidence="2 3">
    <name type="scientific">Psychrobacillus lasiicapitis</name>
    <dbReference type="NCBI Taxonomy" id="1636719"/>
    <lineage>
        <taxon>Bacteria</taxon>
        <taxon>Bacillati</taxon>
        <taxon>Bacillota</taxon>
        <taxon>Bacilli</taxon>
        <taxon>Bacillales</taxon>
        <taxon>Bacillaceae</taxon>
        <taxon>Psychrobacillus</taxon>
    </lineage>
</organism>
<proteinExistence type="predicted"/>
<sequence length="128" mass="14502">MKKVIMSLMIVACSIYLIGCTSSETEEVIVSKNPNAEEVLGLDPHADIFQWDGIIYQTNIEWVNEMDLTKDELVGEIEVVYDNNLNFKDRMANKLPIGARIFSTKERKDILLVEYAGKNKKYLALGEG</sequence>
<dbReference type="OrthoDB" id="1909991at2"/>
<evidence type="ECO:0008006" key="4">
    <source>
        <dbReference type="Google" id="ProtNLM"/>
    </source>
</evidence>
<name>A0A544TAR2_9BACI</name>
<keyword evidence="1" id="KW-0732">Signal</keyword>
<evidence type="ECO:0000313" key="2">
    <source>
        <dbReference type="EMBL" id="TQR14560.1"/>
    </source>
</evidence>
<comment type="caution">
    <text evidence="2">The sequence shown here is derived from an EMBL/GenBank/DDBJ whole genome shotgun (WGS) entry which is preliminary data.</text>
</comment>
<dbReference type="EMBL" id="VDGH01000004">
    <property type="protein sequence ID" value="TQR14560.1"/>
    <property type="molecule type" value="Genomic_DNA"/>
</dbReference>
<dbReference type="AlphaFoldDB" id="A0A544TAR2"/>
<gene>
    <name evidence="2" type="ORF">FG382_08905</name>
</gene>
<evidence type="ECO:0000256" key="1">
    <source>
        <dbReference type="SAM" id="SignalP"/>
    </source>
</evidence>
<evidence type="ECO:0000313" key="3">
    <source>
        <dbReference type="Proteomes" id="UP000317316"/>
    </source>
</evidence>
<protein>
    <recommendedName>
        <fullName evidence="4">DUF3221 domain-containing protein</fullName>
    </recommendedName>
</protein>
<dbReference type="RefSeq" id="WP_142538541.1">
    <property type="nucleotide sequence ID" value="NZ_BMIE01000003.1"/>
</dbReference>
<reference evidence="2 3" key="1">
    <citation type="submission" date="2019-05" db="EMBL/GenBank/DDBJ databases">
        <title>Psychrobacillus vulpis sp. nov., a new species isolated from feces of a red fox that inhabits in The Tablas de Daimiel Natural Park, Albacete, Spain.</title>
        <authorList>
            <person name="Rodriguez M."/>
            <person name="Reina J.C."/>
            <person name="Bejar V."/>
            <person name="Llamas I."/>
        </authorList>
    </citation>
    <scope>NUCLEOTIDE SEQUENCE [LARGE SCALE GENOMIC DNA]</scope>
    <source>
        <strain evidence="2 3">NEAU-3TGS17</strain>
    </source>
</reference>
<feature type="signal peptide" evidence="1">
    <location>
        <begin position="1"/>
        <end position="19"/>
    </location>
</feature>